<dbReference type="GO" id="GO:0006352">
    <property type="term" value="P:DNA-templated transcription initiation"/>
    <property type="evidence" value="ECO:0007669"/>
    <property type="project" value="InterPro"/>
</dbReference>
<dbReference type="InterPro" id="IPR039425">
    <property type="entry name" value="RNA_pol_sigma-70-like"/>
</dbReference>
<keyword evidence="3" id="KW-0731">Sigma factor</keyword>
<dbReference type="InterPro" id="IPR014284">
    <property type="entry name" value="RNA_pol_sigma-70_dom"/>
</dbReference>
<dbReference type="Gene3D" id="1.10.10.10">
    <property type="entry name" value="Winged helix-like DNA-binding domain superfamily/Winged helix DNA-binding domain"/>
    <property type="match status" value="1"/>
</dbReference>
<evidence type="ECO:0000313" key="8">
    <source>
        <dbReference type="Proteomes" id="UP000044377"/>
    </source>
</evidence>
<comment type="similarity">
    <text evidence="1">Belongs to the sigma-70 factor family. ECF subfamily.</text>
</comment>
<evidence type="ECO:0000256" key="2">
    <source>
        <dbReference type="ARBA" id="ARBA00023015"/>
    </source>
</evidence>
<dbReference type="InterPro" id="IPR036388">
    <property type="entry name" value="WH-like_DNA-bd_sf"/>
</dbReference>
<evidence type="ECO:0000259" key="6">
    <source>
        <dbReference type="Pfam" id="PF08281"/>
    </source>
</evidence>
<dbReference type="InterPro" id="IPR007627">
    <property type="entry name" value="RNA_pol_sigma70_r2"/>
</dbReference>
<feature type="domain" description="RNA polymerase sigma factor 70 region 4 type 2" evidence="6">
    <location>
        <begin position="113"/>
        <end position="164"/>
    </location>
</feature>
<dbReference type="InterPro" id="IPR013325">
    <property type="entry name" value="RNA_pol_sigma_r2"/>
</dbReference>
<evidence type="ECO:0000259" key="5">
    <source>
        <dbReference type="Pfam" id="PF04542"/>
    </source>
</evidence>
<dbReference type="InterPro" id="IPR013324">
    <property type="entry name" value="RNA_pol_sigma_r3/r4-like"/>
</dbReference>
<keyword evidence="2" id="KW-0805">Transcription regulation</keyword>
<reference evidence="8" key="1">
    <citation type="submission" date="2015-01" db="EMBL/GenBank/DDBJ databases">
        <authorList>
            <person name="Paterson Steve"/>
        </authorList>
    </citation>
    <scope>NUCLEOTIDE SEQUENCE [LARGE SCALE GENOMIC DNA]</scope>
    <source>
        <strain evidence="8">OBR1</strain>
    </source>
</reference>
<dbReference type="InterPro" id="IPR013249">
    <property type="entry name" value="RNA_pol_sigma70_r4_t2"/>
</dbReference>
<dbReference type="PANTHER" id="PTHR43133">
    <property type="entry name" value="RNA POLYMERASE ECF-TYPE SIGMA FACTO"/>
    <property type="match status" value="1"/>
</dbReference>
<dbReference type="SUPFAM" id="SSF88946">
    <property type="entry name" value="Sigma2 domain of RNA polymerase sigma factors"/>
    <property type="match status" value="1"/>
</dbReference>
<dbReference type="Proteomes" id="UP000044377">
    <property type="component" value="Unassembled WGS sequence"/>
</dbReference>
<dbReference type="Pfam" id="PF08281">
    <property type="entry name" value="Sigma70_r4_2"/>
    <property type="match status" value="1"/>
</dbReference>
<dbReference type="RefSeq" id="WP_048636240.1">
    <property type="nucleotide sequence ID" value="NZ_CGIG01000001.1"/>
</dbReference>
<dbReference type="SUPFAM" id="SSF88659">
    <property type="entry name" value="Sigma3 and sigma4 domains of RNA polymerase sigma factors"/>
    <property type="match status" value="1"/>
</dbReference>
<dbReference type="GO" id="GO:0016987">
    <property type="term" value="F:sigma factor activity"/>
    <property type="evidence" value="ECO:0007669"/>
    <property type="project" value="UniProtKB-KW"/>
</dbReference>
<dbReference type="OrthoDB" id="9797134at2"/>
<dbReference type="Pfam" id="PF04542">
    <property type="entry name" value="Sigma70_r2"/>
    <property type="match status" value="1"/>
</dbReference>
<sequence length="184" mass="20910">MSSVPIDTAADINQLYHQHHGWLQGLLRKRLGDFCDAADLAQDVFLRLLIKPRQFDSHAGARAYLSVMAQGMCVDLWRRREIERAWLNSLASQPETVVLSAEHSNIILETLYQVDVMLRTLPEKVRAAFVMAQIQGLTYREIASELHVCERMVKKYMAQAMLHCVLLEAEQESMTPSANVGNDE</sequence>
<protein>
    <submittedName>
        <fullName evidence="7">RNA polymerase sigma-70 factor, ECF subfamily</fullName>
    </submittedName>
</protein>
<dbReference type="Gene3D" id="1.10.1740.10">
    <property type="match status" value="1"/>
</dbReference>
<organism evidence="7 8">
    <name type="scientific">Brenneria goodwinii</name>
    <dbReference type="NCBI Taxonomy" id="1109412"/>
    <lineage>
        <taxon>Bacteria</taxon>
        <taxon>Pseudomonadati</taxon>
        <taxon>Pseudomonadota</taxon>
        <taxon>Gammaproteobacteria</taxon>
        <taxon>Enterobacterales</taxon>
        <taxon>Pectobacteriaceae</taxon>
        <taxon>Brenneria</taxon>
    </lineage>
</organism>
<dbReference type="STRING" id="1109412.BN1221_00829"/>
<evidence type="ECO:0000313" key="7">
    <source>
        <dbReference type="EMBL" id="CPR14418.1"/>
    </source>
</evidence>
<gene>
    <name evidence="7" type="ORF">BN1221_00829</name>
</gene>
<proteinExistence type="inferred from homology"/>
<name>A0A0G4JR97_9GAMM</name>
<feature type="domain" description="RNA polymerase sigma-70 region 2" evidence="5">
    <location>
        <begin position="15"/>
        <end position="80"/>
    </location>
</feature>
<dbReference type="AlphaFoldDB" id="A0A0G4JR97"/>
<evidence type="ECO:0000256" key="3">
    <source>
        <dbReference type="ARBA" id="ARBA00023082"/>
    </source>
</evidence>
<keyword evidence="4" id="KW-0804">Transcription</keyword>
<dbReference type="NCBIfam" id="TIGR02937">
    <property type="entry name" value="sigma70-ECF"/>
    <property type="match status" value="1"/>
</dbReference>
<dbReference type="EMBL" id="CGIG01000001">
    <property type="protein sequence ID" value="CPR14418.1"/>
    <property type="molecule type" value="Genomic_DNA"/>
</dbReference>
<dbReference type="PANTHER" id="PTHR43133:SF63">
    <property type="entry name" value="RNA POLYMERASE SIGMA FACTOR FECI-RELATED"/>
    <property type="match status" value="1"/>
</dbReference>
<evidence type="ECO:0000256" key="1">
    <source>
        <dbReference type="ARBA" id="ARBA00010641"/>
    </source>
</evidence>
<dbReference type="GO" id="GO:0003677">
    <property type="term" value="F:DNA binding"/>
    <property type="evidence" value="ECO:0007669"/>
    <property type="project" value="InterPro"/>
</dbReference>
<keyword evidence="8" id="KW-1185">Reference proteome</keyword>
<accession>A0A0G4JR97</accession>
<evidence type="ECO:0000256" key="4">
    <source>
        <dbReference type="ARBA" id="ARBA00023163"/>
    </source>
</evidence>